<dbReference type="EMBL" id="JACQCQ010000009">
    <property type="protein sequence ID" value="MBI3627671.1"/>
    <property type="molecule type" value="Genomic_DNA"/>
</dbReference>
<proteinExistence type="predicted"/>
<dbReference type="CDD" id="cd11531">
    <property type="entry name" value="NTP-PPase_BsYpjD"/>
    <property type="match status" value="1"/>
</dbReference>
<comment type="caution">
    <text evidence="2">The sequence shown here is derived from an EMBL/GenBank/DDBJ whole genome shotgun (WGS) entry which is preliminary data.</text>
</comment>
<dbReference type="Pfam" id="PF03819">
    <property type="entry name" value="MazG"/>
    <property type="match status" value="1"/>
</dbReference>
<dbReference type="Gene3D" id="1.10.287.1080">
    <property type="entry name" value="MazG-like"/>
    <property type="match status" value="1"/>
</dbReference>
<name>A0A9D6QYR2_9BACT</name>
<evidence type="ECO:0000313" key="2">
    <source>
        <dbReference type="EMBL" id="MBI3627671.1"/>
    </source>
</evidence>
<dbReference type="InterPro" id="IPR047046">
    <property type="entry name" value="YpjD/YvdC"/>
</dbReference>
<reference evidence="2" key="1">
    <citation type="submission" date="2020-07" db="EMBL/GenBank/DDBJ databases">
        <title>Huge and variable diversity of episymbiotic CPR bacteria and DPANN archaea in groundwater ecosystems.</title>
        <authorList>
            <person name="He C.Y."/>
            <person name="Keren R."/>
            <person name="Whittaker M."/>
            <person name="Farag I.F."/>
            <person name="Doudna J."/>
            <person name="Cate J.H.D."/>
            <person name="Banfield J.F."/>
        </authorList>
    </citation>
    <scope>NUCLEOTIDE SEQUENCE</scope>
    <source>
        <strain evidence="2">NC_groundwater_972_Pr1_S-0.2um_49_27</strain>
    </source>
</reference>
<protein>
    <submittedName>
        <fullName evidence="2">Nucleotide pyrophosphohydrolase</fullName>
    </submittedName>
</protein>
<dbReference type="InterPro" id="IPR004518">
    <property type="entry name" value="MazG-like_dom"/>
</dbReference>
<dbReference type="PANTHER" id="PTHR42692">
    <property type="entry name" value="NUCLEOTIDE PYROPHOSPHOHYDROLASE"/>
    <property type="match status" value="1"/>
</dbReference>
<evidence type="ECO:0000313" key="3">
    <source>
        <dbReference type="Proteomes" id="UP000808388"/>
    </source>
</evidence>
<dbReference type="PANTHER" id="PTHR42692:SF2">
    <property type="entry name" value="IG HYPOTHETICAL 16995"/>
    <property type="match status" value="1"/>
</dbReference>
<organism evidence="2 3">
    <name type="scientific">Candidatus Sungiibacteriota bacterium</name>
    <dbReference type="NCBI Taxonomy" id="2750080"/>
    <lineage>
        <taxon>Bacteria</taxon>
        <taxon>Candidatus Sungiibacteriota</taxon>
    </lineage>
</organism>
<gene>
    <name evidence="2" type="ORF">HY220_02930</name>
</gene>
<accession>A0A9D6QYR2</accession>
<dbReference type="Proteomes" id="UP000808388">
    <property type="component" value="Unassembled WGS sequence"/>
</dbReference>
<dbReference type="InterPro" id="IPR012359">
    <property type="entry name" value="MazG-related_YpjD"/>
</dbReference>
<dbReference type="SUPFAM" id="SSF101386">
    <property type="entry name" value="all-alpha NTP pyrophosphatases"/>
    <property type="match status" value="1"/>
</dbReference>
<sequence length="139" mass="15996">MKVRLAEFVPHFTGLGGLLLGHARYSLESRTAVMHQVMQKQQQEIDSWFKEKGWSYWSPLSILARLMEETGEFARLVNHLFGDKPKRSEGADQRLEDELGDILYTLACFGNSHNIDLDAALQKSIDKVNNRDSERKFKN</sequence>
<dbReference type="AlphaFoldDB" id="A0A9D6QYR2"/>
<feature type="domain" description="NTP pyrophosphohydrolase MazG-like" evidence="1">
    <location>
        <begin position="58"/>
        <end position="133"/>
    </location>
</feature>
<evidence type="ECO:0000259" key="1">
    <source>
        <dbReference type="Pfam" id="PF03819"/>
    </source>
</evidence>